<reference evidence="1" key="1">
    <citation type="submission" date="2022-06" db="EMBL/GenBank/DDBJ databases">
        <title>Alkalimarinus sp. nov., isolated from gut of a Alitta virens.</title>
        <authorList>
            <person name="Yang A.I."/>
            <person name="Shin N.-R."/>
        </authorList>
    </citation>
    <scope>NUCLEOTIDE SEQUENCE</scope>
    <source>
        <strain evidence="1">A2M4</strain>
    </source>
</reference>
<name>A0ABY6N1J1_9ALTE</name>
<protein>
    <submittedName>
        <fullName evidence="1">Uncharacterized protein</fullName>
    </submittedName>
</protein>
<dbReference type="Proteomes" id="UP001163739">
    <property type="component" value="Chromosome"/>
</dbReference>
<dbReference type="RefSeq" id="WP_265047466.1">
    <property type="nucleotide sequence ID" value="NZ_CP100390.1"/>
</dbReference>
<evidence type="ECO:0000313" key="2">
    <source>
        <dbReference type="Proteomes" id="UP001163739"/>
    </source>
</evidence>
<accession>A0ABY6N1J1</accession>
<keyword evidence="2" id="KW-1185">Reference proteome</keyword>
<sequence length="223" mass="25884">MMNQIWDLDAGFLDDELLTEQMRLLSGLINDQTSRERRLPAHWVSHEEALVVRLNQLIAEMRLRDIATPEYQNVYEGTVIWPARLQEPLKDQLQMLLKRNERGLHGRIAVPVNEREVWAIYRYSIMARNHSAFISMGQQVATRQIGFDDLLLEVVHAIRAEPHQPDLKNALQQMWGYVSAHSFIRPNEVNNVELLAEVQLLAKQNNSEYLLKSTSLGELAFWC</sequence>
<organism evidence="1 2">
    <name type="scientific">Alkalimarinus alittae</name>
    <dbReference type="NCBI Taxonomy" id="2961619"/>
    <lineage>
        <taxon>Bacteria</taxon>
        <taxon>Pseudomonadati</taxon>
        <taxon>Pseudomonadota</taxon>
        <taxon>Gammaproteobacteria</taxon>
        <taxon>Alteromonadales</taxon>
        <taxon>Alteromonadaceae</taxon>
        <taxon>Alkalimarinus</taxon>
    </lineage>
</organism>
<dbReference type="EMBL" id="CP100390">
    <property type="protein sequence ID" value="UZE95982.1"/>
    <property type="molecule type" value="Genomic_DNA"/>
</dbReference>
<gene>
    <name evidence="1" type="ORF">NKI27_18350</name>
</gene>
<proteinExistence type="predicted"/>
<evidence type="ECO:0000313" key="1">
    <source>
        <dbReference type="EMBL" id="UZE95982.1"/>
    </source>
</evidence>